<dbReference type="Pfam" id="PF00496">
    <property type="entry name" value="SBP_bac_5"/>
    <property type="match status" value="1"/>
</dbReference>
<keyword evidence="3 4" id="KW-0732">Signal</keyword>
<name>A0A1H2Z0N7_9RHOB</name>
<dbReference type="Proteomes" id="UP000199118">
    <property type="component" value="Unassembled WGS sequence"/>
</dbReference>
<feature type="chain" id="PRO_5011496169" evidence="4">
    <location>
        <begin position="21"/>
        <end position="490"/>
    </location>
</feature>
<dbReference type="AlphaFoldDB" id="A0A1H2Z0N7"/>
<dbReference type="RefSeq" id="WP_092681677.1">
    <property type="nucleotide sequence ID" value="NZ_FNMZ01000003.1"/>
</dbReference>
<evidence type="ECO:0000256" key="4">
    <source>
        <dbReference type="SAM" id="SignalP"/>
    </source>
</evidence>
<dbReference type="GO" id="GO:0043190">
    <property type="term" value="C:ATP-binding cassette (ABC) transporter complex"/>
    <property type="evidence" value="ECO:0007669"/>
    <property type="project" value="InterPro"/>
</dbReference>
<dbReference type="SUPFAM" id="SSF53850">
    <property type="entry name" value="Periplasmic binding protein-like II"/>
    <property type="match status" value="1"/>
</dbReference>
<feature type="signal peptide" evidence="4">
    <location>
        <begin position="1"/>
        <end position="20"/>
    </location>
</feature>
<evidence type="ECO:0000259" key="5">
    <source>
        <dbReference type="Pfam" id="PF00496"/>
    </source>
</evidence>
<dbReference type="GO" id="GO:1904680">
    <property type="term" value="F:peptide transmembrane transporter activity"/>
    <property type="evidence" value="ECO:0007669"/>
    <property type="project" value="TreeGrafter"/>
</dbReference>
<keyword evidence="7" id="KW-1185">Reference proteome</keyword>
<reference evidence="6 7" key="1">
    <citation type="submission" date="2016-10" db="EMBL/GenBank/DDBJ databases">
        <authorList>
            <person name="de Groot N.N."/>
        </authorList>
    </citation>
    <scope>NUCLEOTIDE SEQUENCE [LARGE SCALE GENOMIC DNA]</scope>
    <source>
        <strain evidence="6 7">DSM 17890</strain>
    </source>
</reference>
<comment type="similarity">
    <text evidence="2">Belongs to the bacterial solute-binding protein 5 family.</text>
</comment>
<feature type="domain" description="Solute-binding protein family 5" evidence="5">
    <location>
        <begin position="68"/>
        <end position="396"/>
    </location>
</feature>
<dbReference type="OrthoDB" id="9803988at2"/>
<dbReference type="InterPro" id="IPR039424">
    <property type="entry name" value="SBP_5"/>
</dbReference>
<proteinExistence type="inferred from homology"/>
<sequence length="490" mass="52816">MKRLLFGVAAAALLAGAAQAAKTDLTLGVALEPPNLDPTAGAAAAIDEVVYANVFEGLTRIDETGAAQPALARSWEISEDGLTYIFHLVEGATFHDGAAFDASDVKFSFDRAMAEDSQNAQKVLFEPIETIEVVDPATVKITLKRPTGAFLFNMGWGDAVIVDPASAATNATDPVGTGPFVFGDWAKGASITLEKNPDYWGEPAQLDRATFKFISDPTAALAALMAGDVDGFPGWPSPETVPQIEADPRFDVVMGSTEGETILGTNTAKAPFDQLKVRQAIAHALDRQAIVDGAMFGIGTPIHTHYPPHGPAFEDLSGLYPHDLDKARALLAEAGFPDGFDATLKLPPPAYARRGGEVVAAQLREIGIRLEIIPVEWAQWLEQVFKGKDFDLTIVSHTEPRDINIYARPDYYFGYGKPEFQALMEELNAATDAEAQNAILRKAGTMIAEDAVNGYLFQLGKIGVWRTKLKGMWANQPTQAIDLTAVRWVD</sequence>
<evidence type="ECO:0000256" key="3">
    <source>
        <dbReference type="ARBA" id="ARBA00022729"/>
    </source>
</evidence>
<dbReference type="GO" id="GO:0030288">
    <property type="term" value="C:outer membrane-bounded periplasmic space"/>
    <property type="evidence" value="ECO:0007669"/>
    <property type="project" value="UniProtKB-ARBA"/>
</dbReference>
<organism evidence="6 7">
    <name type="scientific">Albimonas donghaensis</name>
    <dbReference type="NCBI Taxonomy" id="356660"/>
    <lineage>
        <taxon>Bacteria</taxon>
        <taxon>Pseudomonadati</taxon>
        <taxon>Pseudomonadota</taxon>
        <taxon>Alphaproteobacteria</taxon>
        <taxon>Rhodobacterales</taxon>
        <taxon>Paracoccaceae</taxon>
        <taxon>Albimonas</taxon>
    </lineage>
</organism>
<evidence type="ECO:0000256" key="2">
    <source>
        <dbReference type="ARBA" id="ARBA00005695"/>
    </source>
</evidence>
<dbReference type="InterPro" id="IPR000914">
    <property type="entry name" value="SBP_5_dom"/>
</dbReference>
<dbReference type="CDD" id="cd08494">
    <property type="entry name" value="PBP2_NikA_DppA_OppA_like_6"/>
    <property type="match status" value="1"/>
</dbReference>
<dbReference type="EMBL" id="FNMZ01000003">
    <property type="protein sequence ID" value="SDX10993.1"/>
    <property type="molecule type" value="Genomic_DNA"/>
</dbReference>
<dbReference type="InterPro" id="IPR030678">
    <property type="entry name" value="Peptide/Ni-bd"/>
</dbReference>
<gene>
    <name evidence="6" type="ORF">SAMN05444336_103329</name>
</gene>
<accession>A0A1H2Z0N7</accession>
<dbReference type="Gene3D" id="3.40.190.10">
    <property type="entry name" value="Periplasmic binding protein-like II"/>
    <property type="match status" value="1"/>
</dbReference>
<dbReference type="GO" id="GO:0015833">
    <property type="term" value="P:peptide transport"/>
    <property type="evidence" value="ECO:0007669"/>
    <property type="project" value="TreeGrafter"/>
</dbReference>
<dbReference type="Gene3D" id="3.90.76.10">
    <property type="entry name" value="Dipeptide-binding Protein, Domain 1"/>
    <property type="match status" value="1"/>
</dbReference>
<evidence type="ECO:0000313" key="6">
    <source>
        <dbReference type="EMBL" id="SDX10993.1"/>
    </source>
</evidence>
<dbReference type="PANTHER" id="PTHR30290:SF38">
    <property type="entry name" value="D,D-DIPEPTIDE-BINDING PERIPLASMIC PROTEIN DDPA-RELATED"/>
    <property type="match status" value="1"/>
</dbReference>
<evidence type="ECO:0000256" key="1">
    <source>
        <dbReference type="ARBA" id="ARBA00004418"/>
    </source>
</evidence>
<evidence type="ECO:0000313" key="7">
    <source>
        <dbReference type="Proteomes" id="UP000199118"/>
    </source>
</evidence>
<dbReference type="STRING" id="356660.SAMN05444336_103329"/>
<comment type="subcellular location">
    <subcellularLocation>
        <location evidence="1">Periplasm</location>
    </subcellularLocation>
</comment>
<dbReference type="Gene3D" id="3.10.105.10">
    <property type="entry name" value="Dipeptide-binding Protein, Domain 3"/>
    <property type="match status" value="1"/>
</dbReference>
<dbReference type="PIRSF" id="PIRSF002741">
    <property type="entry name" value="MppA"/>
    <property type="match status" value="1"/>
</dbReference>
<dbReference type="PANTHER" id="PTHR30290">
    <property type="entry name" value="PERIPLASMIC BINDING COMPONENT OF ABC TRANSPORTER"/>
    <property type="match status" value="1"/>
</dbReference>
<protein>
    <submittedName>
        <fullName evidence="6">Peptide/nickel transport system substrate-binding protein</fullName>
    </submittedName>
</protein>